<feature type="region of interest" description="Disordered" evidence="1">
    <location>
        <begin position="196"/>
        <end position="329"/>
    </location>
</feature>
<name>A0A8H2WMK6_9AGAM</name>
<feature type="region of interest" description="Disordered" evidence="1">
    <location>
        <begin position="1"/>
        <end position="43"/>
    </location>
</feature>
<feature type="region of interest" description="Disordered" evidence="1">
    <location>
        <begin position="553"/>
        <end position="607"/>
    </location>
</feature>
<feature type="region of interest" description="Disordered" evidence="1">
    <location>
        <begin position="423"/>
        <end position="450"/>
    </location>
</feature>
<feature type="compositionally biased region" description="Basic and acidic residues" evidence="1">
    <location>
        <begin position="220"/>
        <end position="326"/>
    </location>
</feature>
<accession>A0A8H2WMK6</accession>
<evidence type="ECO:0008006" key="4">
    <source>
        <dbReference type="Google" id="ProtNLM"/>
    </source>
</evidence>
<evidence type="ECO:0000313" key="2">
    <source>
        <dbReference type="EMBL" id="CAE6386830.1"/>
    </source>
</evidence>
<dbReference type="AlphaFoldDB" id="A0A8H2WMK6"/>
<feature type="compositionally biased region" description="Low complexity" evidence="1">
    <location>
        <begin position="516"/>
        <end position="526"/>
    </location>
</feature>
<feature type="region of interest" description="Disordered" evidence="1">
    <location>
        <begin position="496"/>
        <end position="533"/>
    </location>
</feature>
<evidence type="ECO:0000256" key="1">
    <source>
        <dbReference type="SAM" id="MobiDB-lite"/>
    </source>
</evidence>
<proteinExistence type="predicted"/>
<dbReference type="Proteomes" id="UP000663843">
    <property type="component" value="Unassembled WGS sequence"/>
</dbReference>
<protein>
    <recommendedName>
        <fullName evidence="4">Myb-like domain-containing protein</fullName>
    </recommendedName>
</protein>
<feature type="compositionally biased region" description="Acidic residues" evidence="1">
    <location>
        <begin position="438"/>
        <end position="449"/>
    </location>
</feature>
<feature type="compositionally biased region" description="Low complexity" evidence="1">
    <location>
        <begin position="18"/>
        <end position="27"/>
    </location>
</feature>
<evidence type="ECO:0000313" key="3">
    <source>
        <dbReference type="Proteomes" id="UP000663843"/>
    </source>
</evidence>
<feature type="compositionally biased region" description="Basic and acidic residues" evidence="1">
    <location>
        <begin position="428"/>
        <end position="437"/>
    </location>
</feature>
<feature type="compositionally biased region" description="Low complexity" evidence="1">
    <location>
        <begin position="207"/>
        <end position="219"/>
    </location>
</feature>
<reference evidence="2" key="1">
    <citation type="submission" date="2021-01" db="EMBL/GenBank/DDBJ databases">
        <authorList>
            <person name="Kaushik A."/>
        </authorList>
    </citation>
    <scope>NUCLEOTIDE SEQUENCE</scope>
    <source>
        <strain evidence="2">AG2-2IIIB</strain>
    </source>
</reference>
<gene>
    <name evidence="2" type="ORF">RDB_LOCUS28377</name>
</gene>
<sequence length="656" mass="72785">MSSNRQTNEPIGLTFGSATQETQTAAEVAGTDTGSVSSPLDMHWPSNNTANASHLPTRQAIVVEPYQSSPPSRAITPTFGQFEYTRDHYNDLAPNHQFAVLDAGHGIGTHLDPSHVNNLIQGPLAPNPFILPTQPISPNSQALLSRSQDPYPNPVEANQSYQANALPNMNYRYMHGPLQAERLEQRDERVRKQDALKETKRVQAEQRALAKQAKETAAQAERERKVAEKAAKDAEKAAREAAAKEEKECKAEAKAAKEEAARVAKAAKDEATRLAKEAAAVERAAKEAKAQEAKAAKEAAKEEKAKAKALEAKDKTKIKDGRRSAGDSDVEIEAVRDRVGDADIKPLEMKKATKRWTPEECIATAEYITSKWSTFKLKQTHVFRTVSKEILNGSKTESQVGNWWGNQWKKFKACLRREVHTGGGDGDVLDHDANHNDESEDDSDVEILPDETQGTIPGIAVDQTGLTRYTESQLDMFEQSEVYKIILKVAKRDPEAVKQEDFDSARAFSDSETGLPSPSKPKSSSRSTEDSEIEDLLRATVGTVGAAVADMATSRKAAAEAARKKEEREEKAATEEGSYRKRHLELEESKHVDLQRHNQRQNDIMERRLRLDEQEARDRRRREAIAMLSHENNYVKAEGERILKAVADEENLASKG</sequence>
<feature type="compositionally biased region" description="Basic and acidic residues" evidence="1">
    <location>
        <begin position="557"/>
        <end position="596"/>
    </location>
</feature>
<comment type="caution">
    <text evidence="2">The sequence shown here is derived from an EMBL/GenBank/DDBJ whole genome shotgun (WGS) entry which is preliminary data.</text>
</comment>
<organism evidence="2 3">
    <name type="scientific">Rhizoctonia solani</name>
    <dbReference type="NCBI Taxonomy" id="456999"/>
    <lineage>
        <taxon>Eukaryota</taxon>
        <taxon>Fungi</taxon>
        <taxon>Dikarya</taxon>
        <taxon>Basidiomycota</taxon>
        <taxon>Agaricomycotina</taxon>
        <taxon>Agaricomycetes</taxon>
        <taxon>Cantharellales</taxon>
        <taxon>Ceratobasidiaceae</taxon>
        <taxon>Rhizoctonia</taxon>
    </lineage>
</organism>
<dbReference type="EMBL" id="CAJMWT010001203">
    <property type="protein sequence ID" value="CAE6386830.1"/>
    <property type="molecule type" value="Genomic_DNA"/>
</dbReference>